<dbReference type="Pfam" id="PF00875">
    <property type="entry name" value="DNA_photolyase"/>
    <property type="match status" value="1"/>
</dbReference>
<dbReference type="Gene3D" id="1.25.40.80">
    <property type="match status" value="1"/>
</dbReference>
<keyword evidence="3 5" id="KW-0274">FAD</keyword>
<dbReference type="PROSITE" id="PS00394">
    <property type="entry name" value="DNA_PHOTOLYASES_1_1"/>
    <property type="match status" value="1"/>
</dbReference>
<protein>
    <submittedName>
        <fullName evidence="8">Deoxyribodipyrimidine photo-lyase family protein (Cryptochrome)</fullName>
    </submittedName>
</protein>
<dbReference type="Gene3D" id="3.40.50.620">
    <property type="entry name" value="HUPs"/>
    <property type="match status" value="1"/>
</dbReference>
<evidence type="ECO:0000256" key="5">
    <source>
        <dbReference type="PIRSR" id="PIRSR602081-1"/>
    </source>
</evidence>
<feature type="binding site" evidence="5">
    <location>
        <position position="266"/>
    </location>
    <ligand>
        <name>FAD</name>
        <dbReference type="ChEBI" id="CHEBI:57692"/>
    </ligand>
</feature>
<dbReference type="Pfam" id="PF03441">
    <property type="entry name" value="FAD_binding_7"/>
    <property type="match status" value="1"/>
</dbReference>
<dbReference type="EMBL" id="FOVW01000002">
    <property type="protein sequence ID" value="SFN83863.1"/>
    <property type="molecule type" value="Genomic_DNA"/>
</dbReference>
<dbReference type="GO" id="GO:0006139">
    <property type="term" value="P:nucleobase-containing compound metabolic process"/>
    <property type="evidence" value="ECO:0007669"/>
    <property type="project" value="UniProtKB-ARBA"/>
</dbReference>
<dbReference type="AlphaFoldDB" id="A0A1I5CA42"/>
<dbReference type="RefSeq" id="WP_091650242.1">
    <property type="nucleotide sequence ID" value="NZ_FOVW01000002.1"/>
</dbReference>
<dbReference type="Gene3D" id="1.10.579.10">
    <property type="entry name" value="DNA Cyclobutane Dipyrimidine Photolyase, subunit A, domain 3"/>
    <property type="match status" value="1"/>
</dbReference>
<keyword evidence="9" id="KW-1185">Reference proteome</keyword>
<dbReference type="GO" id="GO:0003904">
    <property type="term" value="F:deoxyribodipyrimidine photo-lyase activity"/>
    <property type="evidence" value="ECO:0007669"/>
    <property type="project" value="TreeGrafter"/>
</dbReference>
<dbReference type="GO" id="GO:0071949">
    <property type="term" value="F:FAD binding"/>
    <property type="evidence" value="ECO:0007669"/>
    <property type="project" value="TreeGrafter"/>
</dbReference>
<dbReference type="GO" id="GO:0003677">
    <property type="term" value="F:DNA binding"/>
    <property type="evidence" value="ECO:0007669"/>
    <property type="project" value="TreeGrafter"/>
</dbReference>
<evidence type="ECO:0000256" key="6">
    <source>
        <dbReference type="RuleBase" id="RU004182"/>
    </source>
</evidence>
<dbReference type="PROSITE" id="PS51645">
    <property type="entry name" value="PHR_CRY_ALPHA_BETA"/>
    <property type="match status" value="1"/>
</dbReference>
<evidence type="ECO:0000313" key="8">
    <source>
        <dbReference type="EMBL" id="SFN83863.1"/>
    </source>
</evidence>
<dbReference type="Proteomes" id="UP000199564">
    <property type="component" value="Unassembled WGS sequence"/>
</dbReference>
<evidence type="ECO:0000256" key="1">
    <source>
        <dbReference type="ARBA" id="ARBA00001932"/>
    </source>
</evidence>
<dbReference type="STRING" id="226506.SAMN04488519_102208"/>
<proteinExistence type="inferred from homology"/>
<dbReference type="InterPro" id="IPR006050">
    <property type="entry name" value="DNA_photolyase_N"/>
</dbReference>
<dbReference type="GO" id="GO:0006950">
    <property type="term" value="P:response to stress"/>
    <property type="evidence" value="ECO:0007669"/>
    <property type="project" value="UniProtKB-ARBA"/>
</dbReference>
<comment type="cofactor">
    <cofactor evidence="5">
        <name>FAD</name>
        <dbReference type="ChEBI" id="CHEBI:57692"/>
    </cofactor>
    <text evidence="5">Binds 1 FAD per subunit.</text>
</comment>
<dbReference type="GO" id="GO:0009416">
    <property type="term" value="P:response to light stimulus"/>
    <property type="evidence" value="ECO:0007669"/>
    <property type="project" value="TreeGrafter"/>
</dbReference>
<dbReference type="InterPro" id="IPR036155">
    <property type="entry name" value="Crypto/Photolyase_N_sf"/>
</dbReference>
<dbReference type="InterPro" id="IPR005101">
    <property type="entry name" value="Cryptochr/Photolyase_FAD-bd"/>
</dbReference>
<name>A0A1I5CA42_9BACT</name>
<keyword evidence="2 5" id="KW-0285">Flavoprotein</keyword>
<comment type="similarity">
    <text evidence="6">Belongs to the DNA photolyase family.</text>
</comment>
<evidence type="ECO:0000259" key="7">
    <source>
        <dbReference type="PROSITE" id="PS51645"/>
    </source>
</evidence>
<organism evidence="8 9">
    <name type="scientific">Algoriphagus ornithinivorans</name>
    <dbReference type="NCBI Taxonomy" id="226506"/>
    <lineage>
        <taxon>Bacteria</taxon>
        <taxon>Pseudomonadati</taxon>
        <taxon>Bacteroidota</taxon>
        <taxon>Cytophagia</taxon>
        <taxon>Cytophagales</taxon>
        <taxon>Cyclobacteriaceae</taxon>
        <taxon>Algoriphagus</taxon>
    </lineage>
</organism>
<dbReference type="SUPFAM" id="SSF52425">
    <property type="entry name" value="Cryptochrome/photolyase, N-terminal domain"/>
    <property type="match status" value="1"/>
</dbReference>
<evidence type="ECO:0000313" key="9">
    <source>
        <dbReference type="Proteomes" id="UP000199564"/>
    </source>
</evidence>
<gene>
    <name evidence="8" type="ORF">SAMN04488519_102208</name>
</gene>
<dbReference type="InterPro" id="IPR036134">
    <property type="entry name" value="Crypto/Photolyase_FAD-like_sf"/>
</dbReference>
<evidence type="ECO:0000256" key="3">
    <source>
        <dbReference type="ARBA" id="ARBA00022827"/>
    </source>
</evidence>
<comment type="cofactor">
    <cofactor evidence="1">
        <name>(6R)-5,10-methylene-5,6,7,8-tetrahydrofolate</name>
        <dbReference type="ChEBI" id="CHEBI:15636"/>
    </cofactor>
</comment>
<accession>A0A1I5CA42</accession>
<reference evidence="9" key="1">
    <citation type="submission" date="2016-10" db="EMBL/GenBank/DDBJ databases">
        <authorList>
            <person name="Varghese N."/>
            <person name="Submissions S."/>
        </authorList>
    </citation>
    <scope>NUCLEOTIDE SEQUENCE [LARGE SCALE GENOMIC DNA]</scope>
    <source>
        <strain evidence="9">DSM 15282</strain>
    </source>
</reference>
<feature type="domain" description="Photolyase/cryptochrome alpha/beta" evidence="7">
    <location>
        <begin position="3"/>
        <end position="133"/>
    </location>
</feature>
<evidence type="ECO:0000256" key="2">
    <source>
        <dbReference type="ARBA" id="ARBA00022630"/>
    </source>
</evidence>
<sequence length="489" mass="57482">MKKISVVWLKRDLRLKDHPALDAAINLGHPILLAYVFEPSLIQASQSDLRHWRFVWESLEDLNRQLQPYQTEVAIFHQEVNEVFSQLELGFEIAAVFSHQETGIQITFQRDLQIKSWLQSRNIPWYEFLQQGVRRGRKSRANWRKDWFSYAAAKQVDPNLDQARFLSNTEIEQILKSNLNIPKDWKKPNPLMQKGGETIGHKYLKSFIEDRVSNYSRNISKPERSRRSCGRVSPYLAWGCLSIRQVFQASEIKKKEKFQVRNFSNFQSRLRWHCHFIQKFEMECRMEFEPINRGFLKVEYKKNPAFIQAWKEGNTGIPLIDACMRCLIQTGYLNFRMRAMLVSFLTHHLGQNWKDGSDHLGRQFLDFEPGIHYPQLQMQAGVTGINTVRIYNPIKQSKDHDPEGEFIKKWVPELSQIPSALVHEPWKISPLEQEDLDFHLGRDYPFPIVDSEKAGAEARKKIWAAQKDPAVLQESERIVEQHTLPNRWA</sequence>
<dbReference type="SUPFAM" id="SSF48173">
    <property type="entry name" value="Cryptochrome/photolyase FAD-binding domain"/>
    <property type="match status" value="1"/>
</dbReference>
<dbReference type="InterPro" id="IPR018394">
    <property type="entry name" value="DNA_photolyase_1_CS_C"/>
</dbReference>
<feature type="binding site" evidence="5">
    <location>
        <position position="215"/>
    </location>
    <ligand>
        <name>FAD</name>
        <dbReference type="ChEBI" id="CHEBI:57692"/>
    </ligand>
</feature>
<dbReference type="PANTHER" id="PTHR11455:SF9">
    <property type="entry name" value="CRYPTOCHROME CIRCADIAN CLOCK 5 ISOFORM X1"/>
    <property type="match status" value="1"/>
</dbReference>
<dbReference type="PRINTS" id="PR00147">
    <property type="entry name" value="DNAPHOTLYASE"/>
</dbReference>
<dbReference type="PANTHER" id="PTHR11455">
    <property type="entry name" value="CRYPTOCHROME"/>
    <property type="match status" value="1"/>
</dbReference>
<keyword evidence="8" id="KW-0456">Lyase</keyword>
<evidence type="ECO:0000256" key="4">
    <source>
        <dbReference type="ARBA" id="ARBA00022991"/>
    </source>
</evidence>
<keyword evidence="4 6" id="KW-0157">Chromophore</keyword>
<dbReference type="InterPro" id="IPR014729">
    <property type="entry name" value="Rossmann-like_a/b/a_fold"/>
</dbReference>
<dbReference type="InterPro" id="IPR002081">
    <property type="entry name" value="Cryptochrome/DNA_photolyase_1"/>
</dbReference>